<proteinExistence type="predicted"/>
<accession>A0A2H1WIE3</accession>
<protein>
    <submittedName>
        <fullName evidence="1">SFRICE_005310</fullName>
    </submittedName>
</protein>
<evidence type="ECO:0000313" key="1">
    <source>
        <dbReference type="EMBL" id="SOQ52839.1"/>
    </source>
</evidence>
<dbReference type="EMBL" id="ODYU01008869">
    <property type="protein sequence ID" value="SOQ52839.1"/>
    <property type="molecule type" value="Genomic_DNA"/>
</dbReference>
<dbReference type="AlphaFoldDB" id="A0A2H1WIE3"/>
<sequence length="80" mass="9085">MFRCVSEVIGGPIPPFPIFAIPDSQKTLKFLTPKRPATHLKCLLCFKCPWAAAIAYHQLSRIEEFCLDKENNEIHAANRT</sequence>
<organism evidence="1">
    <name type="scientific">Spodoptera frugiperda</name>
    <name type="common">Fall armyworm</name>
    <dbReference type="NCBI Taxonomy" id="7108"/>
    <lineage>
        <taxon>Eukaryota</taxon>
        <taxon>Metazoa</taxon>
        <taxon>Ecdysozoa</taxon>
        <taxon>Arthropoda</taxon>
        <taxon>Hexapoda</taxon>
        <taxon>Insecta</taxon>
        <taxon>Pterygota</taxon>
        <taxon>Neoptera</taxon>
        <taxon>Endopterygota</taxon>
        <taxon>Lepidoptera</taxon>
        <taxon>Glossata</taxon>
        <taxon>Ditrysia</taxon>
        <taxon>Noctuoidea</taxon>
        <taxon>Noctuidae</taxon>
        <taxon>Amphipyrinae</taxon>
        <taxon>Spodoptera</taxon>
    </lineage>
</organism>
<gene>
    <name evidence="1" type="ORF">SFRICE_005310</name>
</gene>
<name>A0A2H1WIE3_SPOFR</name>
<reference evidence="1" key="1">
    <citation type="submission" date="2016-07" db="EMBL/GenBank/DDBJ databases">
        <authorList>
            <person name="Bretaudeau A."/>
        </authorList>
    </citation>
    <scope>NUCLEOTIDE SEQUENCE</scope>
    <source>
        <strain evidence="1">Rice</strain>
        <tissue evidence="1">Whole body</tissue>
    </source>
</reference>